<sequence length="567" mass="61103">MTRVGTQSAADLAARRDRLEERAGTWTPRTLDGHLDACAAEFGERPFLISDRGVATYADVARRSREHAAALAAAGVGPGTHVGLLMGNSTEFFAITFAVSRLGGTVVPVNYQLAPRELAFVLRHSACGVVLADPRLPGGAHSVDLLKAIFEHAGRDHFPDLASILLTDPGDGPEAGFDWSPYAPTAARYEGAGQSDPDGTSHLFYTSGSTAFPKGVVIRHDALLRESYGTAYSRAYDDGWRMIMSLPPFHIFGVMQGVVGPTWAGGSTVVEAAFDPERHLELIERHRVTDMISVPAMSRRLVAAARAGRHDLSSMRAIFSAGNAVPAASWREMRDCLGVTELSTGYGMTEAPGILFIVKPDDPFETLSETVGAPKPAGVAGIPDLGGRQHRCRIVDLDDGTDVPEGVSGEILIAGPTVAREYWNSGDDTRAAFDGEYLRTGDVGRLRPDGFLVLTGRVKEMFKSGGENVTPKEVELAVYEHDQVQQVIVVGIPDEKWGETGCAWIVPKPGATVTAEEIVDHCRSRLARYKIPRVVYFITESELPLTGIGKLNRKGLVDMAVERRGMS</sequence>
<keyword evidence="2 5" id="KW-0436">Ligase</keyword>
<comment type="caution">
    <text evidence="5">The sequence shown here is derived from an EMBL/GenBank/DDBJ whole genome shotgun (WGS) entry which is preliminary data.</text>
</comment>
<dbReference type="Gene3D" id="3.30.300.30">
    <property type="match status" value="1"/>
</dbReference>
<dbReference type="AlphaFoldDB" id="A0A5M3X8A3"/>
<dbReference type="SUPFAM" id="SSF56801">
    <property type="entry name" value="Acetyl-CoA synthetase-like"/>
    <property type="match status" value="1"/>
</dbReference>
<dbReference type="EMBL" id="BLAF01000004">
    <property type="protein sequence ID" value="GES17320.1"/>
    <property type="molecule type" value="Genomic_DNA"/>
</dbReference>
<dbReference type="PANTHER" id="PTHR43767:SF1">
    <property type="entry name" value="NONRIBOSOMAL PEPTIDE SYNTHASE PES1 (EUROFUNG)-RELATED"/>
    <property type="match status" value="1"/>
</dbReference>
<keyword evidence="6" id="KW-1185">Reference proteome</keyword>
<dbReference type="InterPro" id="IPR050237">
    <property type="entry name" value="ATP-dep_AMP-bd_enzyme"/>
</dbReference>
<reference evidence="5 6" key="1">
    <citation type="submission" date="2019-10" db="EMBL/GenBank/DDBJ databases">
        <title>Whole genome shotgun sequence of Acrocarpospora pleiomorpha NBRC 16267.</title>
        <authorList>
            <person name="Ichikawa N."/>
            <person name="Kimura A."/>
            <person name="Kitahashi Y."/>
            <person name="Komaki H."/>
            <person name="Oguchi A."/>
        </authorList>
    </citation>
    <scope>NUCLEOTIDE SEQUENCE [LARGE SCALE GENOMIC DNA]</scope>
    <source>
        <strain evidence="5 6">NBRC 16267</strain>
    </source>
</reference>
<dbReference type="Pfam" id="PF13193">
    <property type="entry name" value="AMP-binding_C"/>
    <property type="match status" value="1"/>
</dbReference>
<evidence type="ECO:0000313" key="5">
    <source>
        <dbReference type="EMBL" id="GES17320.1"/>
    </source>
</evidence>
<evidence type="ECO:0000259" key="4">
    <source>
        <dbReference type="Pfam" id="PF13193"/>
    </source>
</evidence>
<evidence type="ECO:0000256" key="2">
    <source>
        <dbReference type="ARBA" id="ARBA00022598"/>
    </source>
</evidence>
<dbReference type="GO" id="GO:0016878">
    <property type="term" value="F:acid-thiol ligase activity"/>
    <property type="evidence" value="ECO:0007669"/>
    <property type="project" value="UniProtKB-ARBA"/>
</dbReference>
<gene>
    <name evidence="5" type="ORF">Aple_002150</name>
</gene>
<accession>A0A5M3X8A3</accession>
<dbReference type="InterPro" id="IPR042099">
    <property type="entry name" value="ANL_N_sf"/>
</dbReference>
<protein>
    <submittedName>
        <fullName evidence="5">Fatty-acid--CoA ligase</fullName>
    </submittedName>
</protein>
<organism evidence="5 6">
    <name type="scientific">Acrocarpospora pleiomorpha</name>
    <dbReference type="NCBI Taxonomy" id="90975"/>
    <lineage>
        <taxon>Bacteria</taxon>
        <taxon>Bacillati</taxon>
        <taxon>Actinomycetota</taxon>
        <taxon>Actinomycetes</taxon>
        <taxon>Streptosporangiales</taxon>
        <taxon>Streptosporangiaceae</taxon>
        <taxon>Acrocarpospora</taxon>
    </lineage>
</organism>
<dbReference type="Gene3D" id="3.40.50.12780">
    <property type="entry name" value="N-terminal domain of ligase-like"/>
    <property type="match status" value="1"/>
</dbReference>
<evidence type="ECO:0000259" key="3">
    <source>
        <dbReference type="Pfam" id="PF00501"/>
    </source>
</evidence>
<dbReference type="Pfam" id="PF00501">
    <property type="entry name" value="AMP-binding"/>
    <property type="match status" value="1"/>
</dbReference>
<dbReference type="Proteomes" id="UP000377595">
    <property type="component" value="Unassembled WGS sequence"/>
</dbReference>
<dbReference type="FunFam" id="3.30.300.30:FF:000008">
    <property type="entry name" value="2,3-dihydroxybenzoate-AMP ligase"/>
    <property type="match status" value="1"/>
</dbReference>
<dbReference type="InterPro" id="IPR000873">
    <property type="entry name" value="AMP-dep_synth/lig_dom"/>
</dbReference>
<evidence type="ECO:0000313" key="6">
    <source>
        <dbReference type="Proteomes" id="UP000377595"/>
    </source>
</evidence>
<proteinExistence type="inferred from homology"/>
<comment type="similarity">
    <text evidence="1">Belongs to the ATP-dependent AMP-binding enzyme family.</text>
</comment>
<dbReference type="InterPro" id="IPR025110">
    <property type="entry name" value="AMP-bd_C"/>
</dbReference>
<feature type="domain" description="AMP-binding enzyme C-terminal" evidence="4">
    <location>
        <begin position="473"/>
        <end position="550"/>
    </location>
</feature>
<evidence type="ECO:0000256" key="1">
    <source>
        <dbReference type="ARBA" id="ARBA00006432"/>
    </source>
</evidence>
<name>A0A5M3X8A3_9ACTN</name>
<dbReference type="InterPro" id="IPR045851">
    <property type="entry name" value="AMP-bd_C_sf"/>
</dbReference>
<dbReference type="PANTHER" id="PTHR43767">
    <property type="entry name" value="LONG-CHAIN-FATTY-ACID--COA LIGASE"/>
    <property type="match status" value="1"/>
</dbReference>
<feature type="domain" description="AMP-dependent synthetase/ligase" evidence="3">
    <location>
        <begin position="36"/>
        <end position="423"/>
    </location>
</feature>